<keyword evidence="3 5" id="KW-1133">Transmembrane helix</keyword>
<evidence type="ECO:0000256" key="4">
    <source>
        <dbReference type="ARBA" id="ARBA00023136"/>
    </source>
</evidence>
<feature type="transmembrane region" description="Helical" evidence="5">
    <location>
        <begin position="134"/>
        <end position="154"/>
    </location>
</feature>
<evidence type="ECO:0000313" key="8">
    <source>
        <dbReference type="Proteomes" id="UP000070444"/>
    </source>
</evidence>
<proteinExistence type="predicted"/>
<evidence type="ECO:0000313" key="7">
    <source>
        <dbReference type="EMBL" id="KXN69606.1"/>
    </source>
</evidence>
<keyword evidence="8" id="KW-1185">Reference proteome</keyword>
<evidence type="ECO:0000256" key="5">
    <source>
        <dbReference type="SAM" id="Phobius"/>
    </source>
</evidence>
<dbReference type="SUPFAM" id="SSF81321">
    <property type="entry name" value="Family A G protein-coupled receptor-like"/>
    <property type="match status" value="1"/>
</dbReference>
<evidence type="ECO:0000256" key="1">
    <source>
        <dbReference type="ARBA" id="ARBA00004370"/>
    </source>
</evidence>
<evidence type="ECO:0000256" key="2">
    <source>
        <dbReference type="ARBA" id="ARBA00022692"/>
    </source>
</evidence>
<dbReference type="AlphaFoldDB" id="A0A137P3L7"/>
<dbReference type="EMBL" id="KQ964529">
    <property type="protein sequence ID" value="KXN69606.1"/>
    <property type="molecule type" value="Genomic_DNA"/>
</dbReference>
<feature type="transmembrane region" description="Helical" evidence="5">
    <location>
        <begin position="61"/>
        <end position="80"/>
    </location>
</feature>
<evidence type="ECO:0000256" key="3">
    <source>
        <dbReference type="ARBA" id="ARBA00022989"/>
    </source>
</evidence>
<feature type="transmembrane region" description="Helical" evidence="5">
    <location>
        <begin position="31"/>
        <end position="54"/>
    </location>
</feature>
<reference evidence="7 8" key="1">
    <citation type="journal article" date="2015" name="Genome Biol. Evol.">
        <title>Phylogenomic analyses indicate that early fungi evolved digesting cell walls of algal ancestors of land plants.</title>
        <authorList>
            <person name="Chang Y."/>
            <person name="Wang S."/>
            <person name="Sekimoto S."/>
            <person name="Aerts A.L."/>
            <person name="Choi C."/>
            <person name="Clum A."/>
            <person name="LaButti K.M."/>
            <person name="Lindquist E.A."/>
            <person name="Yee Ngan C."/>
            <person name="Ohm R.A."/>
            <person name="Salamov A.A."/>
            <person name="Grigoriev I.V."/>
            <person name="Spatafora J.W."/>
            <person name="Berbee M.L."/>
        </authorList>
    </citation>
    <scope>NUCLEOTIDE SEQUENCE [LARGE SCALE GENOMIC DNA]</scope>
    <source>
        <strain evidence="7 8">NRRL 28638</strain>
    </source>
</reference>
<feature type="transmembrane region" description="Helical" evidence="5">
    <location>
        <begin position="7"/>
        <end position="25"/>
    </location>
</feature>
<keyword evidence="4 5" id="KW-0472">Membrane</keyword>
<feature type="domain" description="G-protein coupled receptors family 1 profile" evidence="6">
    <location>
        <begin position="1"/>
        <end position="189"/>
    </location>
</feature>
<dbReference type="Proteomes" id="UP000070444">
    <property type="component" value="Unassembled WGS sequence"/>
</dbReference>
<evidence type="ECO:0000259" key="6">
    <source>
        <dbReference type="PROSITE" id="PS50262"/>
    </source>
</evidence>
<protein>
    <recommendedName>
        <fullName evidence="6">G-protein coupled receptors family 1 profile domain-containing protein</fullName>
    </recommendedName>
</protein>
<accession>A0A137P3L7</accession>
<dbReference type="PROSITE" id="PS50262">
    <property type="entry name" value="G_PROTEIN_RECEP_F1_2"/>
    <property type="match status" value="1"/>
</dbReference>
<dbReference type="Gene3D" id="1.20.1070.10">
    <property type="entry name" value="Rhodopsin 7-helix transmembrane proteins"/>
    <property type="match status" value="1"/>
</dbReference>
<name>A0A137P3L7_CONC2</name>
<organism evidence="7 8">
    <name type="scientific">Conidiobolus coronatus (strain ATCC 28846 / CBS 209.66 / NRRL 28638)</name>
    <name type="common">Delacroixia coronata</name>
    <dbReference type="NCBI Taxonomy" id="796925"/>
    <lineage>
        <taxon>Eukaryota</taxon>
        <taxon>Fungi</taxon>
        <taxon>Fungi incertae sedis</taxon>
        <taxon>Zoopagomycota</taxon>
        <taxon>Entomophthoromycotina</taxon>
        <taxon>Entomophthoromycetes</taxon>
        <taxon>Entomophthorales</taxon>
        <taxon>Ancylistaceae</taxon>
        <taxon>Conidiobolus</taxon>
    </lineage>
</organism>
<dbReference type="GO" id="GO:0016020">
    <property type="term" value="C:membrane"/>
    <property type="evidence" value="ECO:0007669"/>
    <property type="project" value="UniProtKB-SubCell"/>
</dbReference>
<gene>
    <name evidence="7" type="ORF">CONCODRAFT_7935</name>
</gene>
<sequence>MLIRLEILLVAILALWRYLLVVHNIEKSLKFYLILYIGISAPITCFYLYSLYFLDQKPSPSYIICLLLNSQGVISIIFAAAQTFWILIPCWFNTYCYFAIGWKAYKKLNEMLKEAKAENNSGLVQTIKSEKIKLALQLTMMFIIYNVSFSPSYITHILKLVIGYKRTAFVDFIVVLSAETSIVFNPLVTISFQPDLNNELKLIFIKFKVKIKCCLSNLIHS</sequence>
<comment type="subcellular location">
    <subcellularLocation>
        <location evidence="1">Membrane</location>
    </subcellularLocation>
</comment>
<dbReference type="InterPro" id="IPR017452">
    <property type="entry name" value="GPCR_Rhodpsn_7TM"/>
</dbReference>
<keyword evidence="2 5" id="KW-0812">Transmembrane</keyword>